<dbReference type="PROSITE" id="PS51340">
    <property type="entry name" value="MOSC"/>
    <property type="match status" value="1"/>
</dbReference>
<dbReference type="Pfam" id="PF03473">
    <property type="entry name" value="MOSC"/>
    <property type="match status" value="1"/>
</dbReference>
<dbReference type="InterPro" id="IPR005302">
    <property type="entry name" value="MoCF_Sase_C"/>
</dbReference>
<dbReference type="SUPFAM" id="SSF50800">
    <property type="entry name" value="PK beta-barrel domain-like"/>
    <property type="match status" value="1"/>
</dbReference>
<proteinExistence type="predicted"/>
<dbReference type="Proteomes" id="UP000323994">
    <property type="component" value="Unassembled WGS sequence"/>
</dbReference>
<reference evidence="2 3" key="1">
    <citation type="submission" date="2019-05" db="EMBL/GenBank/DDBJ databases">
        <authorList>
            <person name="Qu J.-H."/>
        </authorList>
    </citation>
    <scope>NUCLEOTIDE SEQUENCE [LARGE SCALE GENOMIC DNA]</scope>
    <source>
        <strain evidence="2 3">NS28</strain>
    </source>
</reference>
<feature type="domain" description="MOSC" evidence="1">
    <location>
        <begin position="126"/>
        <end position="271"/>
    </location>
</feature>
<dbReference type="OrthoDB" id="581532at2"/>
<dbReference type="AlphaFoldDB" id="A0A5M8QSK5"/>
<accession>A0A5M8QSK5</accession>
<protein>
    <submittedName>
        <fullName evidence="2">MOSC domain-containing protein</fullName>
    </submittedName>
</protein>
<dbReference type="GO" id="GO:0003824">
    <property type="term" value="F:catalytic activity"/>
    <property type="evidence" value="ECO:0007669"/>
    <property type="project" value="InterPro"/>
</dbReference>
<dbReference type="PANTHER" id="PTHR14237">
    <property type="entry name" value="MOLYBDOPTERIN COFACTOR SULFURASE MOSC"/>
    <property type="match status" value="1"/>
</dbReference>
<evidence type="ECO:0000313" key="2">
    <source>
        <dbReference type="EMBL" id="KAA6438211.1"/>
    </source>
</evidence>
<dbReference type="GO" id="GO:0030170">
    <property type="term" value="F:pyridoxal phosphate binding"/>
    <property type="evidence" value="ECO:0007669"/>
    <property type="project" value="InterPro"/>
</dbReference>
<keyword evidence="3" id="KW-1185">Reference proteome</keyword>
<dbReference type="PANTHER" id="PTHR14237:SF19">
    <property type="entry name" value="MITOCHONDRIAL AMIDOXIME REDUCING COMPONENT 1"/>
    <property type="match status" value="1"/>
</dbReference>
<dbReference type="InterPro" id="IPR011037">
    <property type="entry name" value="Pyrv_Knase-like_insert_dom_sf"/>
</dbReference>
<dbReference type="SUPFAM" id="SSF141673">
    <property type="entry name" value="MOSC N-terminal domain-like"/>
    <property type="match status" value="1"/>
</dbReference>
<dbReference type="InterPro" id="IPR005303">
    <property type="entry name" value="MOCOS_middle"/>
</dbReference>
<dbReference type="RefSeq" id="WP_139013015.1">
    <property type="nucleotide sequence ID" value="NZ_VBSN01000049.1"/>
</dbReference>
<evidence type="ECO:0000259" key="1">
    <source>
        <dbReference type="PROSITE" id="PS51340"/>
    </source>
</evidence>
<dbReference type="GO" id="GO:0030151">
    <property type="term" value="F:molybdenum ion binding"/>
    <property type="evidence" value="ECO:0007669"/>
    <property type="project" value="InterPro"/>
</dbReference>
<dbReference type="EMBL" id="VBSN01000049">
    <property type="protein sequence ID" value="KAA6438211.1"/>
    <property type="molecule type" value="Genomic_DNA"/>
</dbReference>
<name>A0A5M8QSK5_9BACT</name>
<gene>
    <name evidence="2" type="ORF">FEM33_16015</name>
</gene>
<sequence>MDANSVPIVLTEIWIYPVKSLGGIRLTESYAEEKGLQYDRRWMIVDENGIFLTQRTNPKMATITVFFHDLGLLLSSRSDPSNQIPVPFKRVSDEALLVKVWNDSVTAYTVCHEADVWLSEMLEKKVRIVEMTASSDRRMNAQDAEPDTTLSFADDFPYLLISEASLHELNRRLEQPVEMNRFRPNFVVSGTEPFAEDAWKYIQIGNVGFHVAKPCERCVLTTVDQQTGIKGREPLKTLATFRKHERSVLFGQNLIGLQTGNVREGNQIIVSDYKWIKGD</sequence>
<evidence type="ECO:0000313" key="3">
    <source>
        <dbReference type="Proteomes" id="UP000323994"/>
    </source>
</evidence>
<organism evidence="2 3">
    <name type="scientific">Dyadobacter flavalbus</name>
    <dbReference type="NCBI Taxonomy" id="2579942"/>
    <lineage>
        <taxon>Bacteria</taxon>
        <taxon>Pseudomonadati</taxon>
        <taxon>Bacteroidota</taxon>
        <taxon>Cytophagia</taxon>
        <taxon>Cytophagales</taxon>
        <taxon>Spirosomataceae</taxon>
        <taxon>Dyadobacter</taxon>
    </lineage>
</organism>
<dbReference type="Pfam" id="PF03476">
    <property type="entry name" value="MOSC_N"/>
    <property type="match status" value="1"/>
</dbReference>
<comment type="caution">
    <text evidence="2">The sequence shown here is derived from an EMBL/GenBank/DDBJ whole genome shotgun (WGS) entry which is preliminary data.</text>
</comment>